<keyword evidence="4" id="KW-0804">Transcription</keyword>
<evidence type="ECO:0000256" key="4">
    <source>
        <dbReference type="ARBA" id="ARBA00023163"/>
    </source>
</evidence>
<evidence type="ECO:0000259" key="5">
    <source>
        <dbReference type="PROSITE" id="PS51372"/>
    </source>
</evidence>
<accession>A0ABX0VSG9</accession>
<dbReference type="Pfam" id="PF05043">
    <property type="entry name" value="Mga"/>
    <property type="match status" value="1"/>
</dbReference>
<dbReference type="InterPro" id="IPR011608">
    <property type="entry name" value="PRD"/>
</dbReference>
<comment type="caution">
    <text evidence="6">The sequence shown here is derived from an EMBL/GenBank/DDBJ whole genome shotgun (WGS) entry which is preliminary data.</text>
</comment>
<evidence type="ECO:0000313" key="7">
    <source>
        <dbReference type="Proteomes" id="UP000697927"/>
    </source>
</evidence>
<dbReference type="PANTHER" id="PTHR30185:SF18">
    <property type="entry name" value="TRANSCRIPTIONAL REGULATOR MTLR"/>
    <property type="match status" value="1"/>
</dbReference>
<keyword evidence="3" id="KW-0010">Activator</keyword>
<dbReference type="InterPro" id="IPR050661">
    <property type="entry name" value="BglG_antiterminators"/>
</dbReference>
<feature type="domain" description="PRD" evidence="5">
    <location>
        <begin position="285"/>
        <end position="392"/>
    </location>
</feature>
<dbReference type="PANTHER" id="PTHR30185">
    <property type="entry name" value="CRYPTIC BETA-GLUCOSIDE BGL OPERON ANTITERMINATOR"/>
    <property type="match status" value="1"/>
</dbReference>
<keyword evidence="1" id="KW-0677">Repeat</keyword>
<protein>
    <submittedName>
        <fullName evidence="6">PRD domain-containing protein</fullName>
    </submittedName>
</protein>
<dbReference type="InterPro" id="IPR007737">
    <property type="entry name" value="Mga_HTH"/>
</dbReference>
<evidence type="ECO:0000256" key="2">
    <source>
        <dbReference type="ARBA" id="ARBA00023015"/>
    </source>
</evidence>
<sequence>MAISINSFDISFLSYMQENGELRFSDTVSVFPGKSIVGLKRSQSRINYYLPDDKNIVCAGNAFHCRINYKEYANFISAITLNKYLSSEHERLTLILFYCFLYGTVNTSKLYQDIGVSLSTKKKDLKVLVDYLSQFDLHVEIINRKGIRIGGNELAFRILIMKIIASICELNQLDQFMPRIANNPYERLMYQGLSGDKVVQSVRYLDTFNEILNQYQLNLSYPGKKLLLIYLMILEKRLTIDNTQLSLPAMRIAFPLQPVLNSPAENVFINHFINSLDHNYYKVIYIDIILYRTVTQFVQSVQEKMITGISHHRELYDEIYIYIQKCIIRKTYLYDVPDVNLPKTQKHYPGLFSYVEDAITWTEKLYTVRFDKNQIATLSLILKKFIINSKMAGRNRKNIAIVTTSSIEKVKFFAANLRCYVDIGDCFNVNINETYKLEDSDHFLTIVFSNRISMLLQDKNIPHLKINYYLQPTDIDKLITAGLSSNINRKINAEDFSADILNIPRKDLALYLQEKYGDHFA</sequence>
<dbReference type="SUPFAM" id="SSF63520">
    <property type="entry name" value="PTS-regulatory domain, PRD"/>
    <property type="match status" value="1"/>
</dbReference>
<dbReference type="PROSITE" id="PS51372">
    <property type="entry name" value="PRD_2"/>
    <property type="match status" value="1"/>
</dbReference>
<evidence type="ECO:0000256" key="1">
    <source>
        <dbReference type="ARBA" id="ARBA00022737"/>
    </source>
</evidence>
<reference evidence="6 7" key="1">
    <citation type="journal article" date="2020" name="Microorganisms">
        <title>Polyphasic Characterisation of Cedecea colo sp. nov., a New Enteric Bacterium Isolated from the Koala Hindgut.</title>
        <authorList>
            <person name="Boath J.M."/>
            <person name="Dakhal S."/>
            <person name="Van T.T.H."/>
            <person name="Moore R.J."/>
            <person name="Dekiwadia C."/>
            <person name="Macreadie I.G."/>
        </authorList>
    </citation>
    <scope>NUCLEOTIDE SEQUENCE [LARGE SCALE GENOMIC DNA]</scope>
    <source>
        <strain evidence="6 7">ZA</strain>
    </source>
</reference>
<keyword evidence="2" id="KW-0805">Transcription regulation</keyword>
<gene>
    <name evidence="6" type="ORF">E2L00_20945</name>
</gene>
<dbReference type="Proteomes" id="UP000697927">
    <property type="component" value="Unassembled WGS sequence"/>
</dbReference>
<dbReference type="Pfam" id="PF00874">
    <property type="entry name" value="PRD"/>
    <property type="match status" value="1"/>
</dbReference>
<dbReference type="RefSeq" id="WP_167614898.1">
    <property type="nucleotide sequence ID" value="NZ_SOYS01000015.1"/>
</dbReference>
<dbReference type="InterPro" id="IPR036634">
    <property type="entry name" value="PRD_sf"/>
</dbReference>
<evidence type="ECO:0000313" key="6">
    <source>
        <dbReference type="EMBL" id="NIY49903.1"/>
    </source>
</evidence>
<keyword evidence="7" id="KW-1185">Reference proteome</keyword>
<evidence type="ECO:0000256" key="3">
    <source>
        <dbReference type="ARBA" id="ARBA00023159"/>
    </source>
</evidence>
<dbReference type="EMBL" id="SOYS01000015">
    <property type="protein sequence ID" value="NIY49903.1"/>
    <property type="molecule type" value="Genomic_DNA"/>
</dbReference>
<proteinExistence type="predicted"/>
<name>A0ABX0VSG9_9ENTR</name>
<organism evidence="6 7">
    <name type="scientific">Cedecea colo</name>
    <dbReference type="NCBI Taxonomy" id="2552946"/>
    <lineage>
        <taxon>Bacteria</taxon>
        <taxon>Pseudomonadati</taxon>
        <taxon>Pseudomonadota</taxon>
        <taxon>Gammaproteobacteria</taxon>
        <taxon>Enterobacterales</taxon>
        <taxon>Enterobacteriaceae</taxon>
        <taxon>Cedecea</taxon>
    </lineage>
</organism>